<dbReference type="CDD" id="cd13156">
    <property type="entry name" value="KOW_RPL6"/>
    <property type="match status" value="1"/>
</dbReference>
<dbReference type="PANTHER" id="PTHR10715">
    <property type="entry name" value="60S RIBOSOMAL PROTEIN L6"/>
    <property type="match status" value="1"/>
</dbReference>
<keyword evidence="6" id="KW-1185">Reference proteome</keyword>
<dbReference type="InterPro" id="IPR008991">
    <property type="entry name" value="Translation_prot_SH3-like_sf"/>
</dbReference>
<dbReference type="Gene3D" id="2.30.30.30">
    <property type="match status" value="1"/>
</dbReference>
<dbReference type="InterPro" id="IPR041997">
    <property type="entry name" value="Ribosomal_eL6_KOW"/>
</dbReference>
<gene>
    <name evidence="5" type="ORF">FCALED_LOCUS5933</name>
</gene>
<evidence type="ECO:0000313" key="6">
    <source>
        <dbReference type="Proteomes" id="UP000789570"/>
    </source>
</evidence>
<accession>A0A9N9FNU7</accession>
<proteinExistence type="inferred from homology"/>
<dbReference type="Pfam" id="PF03868">
    <property type="entry name" value="Ribosomal_L6e_N"/>
    <property type="match status" value="1"/>
</dbReference>
<dbReference type="GO" id="GO:0002181">
    <property type="term" value="P:cytoplasmic translation"/>
    <property type="evidence" value="ECO:0007669"/>
    <property type="project" value="TreeGrafter"/>
</dbReference>
<sequence length="234" mass="26604">MARVPRNRFLVPGIPRYSRSKIFAKKALFKRKKDKIPKAVPEVKTTKTVQIKGDKNGGERVVPLEKAPRFYPAEDVPRPKKSRKVHKTTKLRSSITPGTVLILLAGRYNGRRVVFLKQLKSGLLLVTGPFKVNGVPIKRVNQSYVIATSTKVDISTCSLDKFDDSYFKREKKPSKKGTEEEFFDEGKEQKKVIPKEKVDAQIELDKQLCASLKKIPHIQDYLRARFSLTKAPAK</sequence>
<evidence type="ECO:0000256" key="3">
    <source>
        <dbReference type="ARBA" id="ARBA00023274"/>
    </source>
</evidence>
<dbReference type="PANTHER" id="PTHR10715:SF0">
    <property type="entry name" value="LARGE RIBOSOMAL SUBUNIT PROTEIN EL6"/>
    <property type="match status" value="1"/>
</dbReference>
<evidence type="ECO:0000313" key="5">
    <source>
        <dbReference type="EMBL" id="CAG8547187.1"/>
    </source>
</evidence>
<keyword evidence="2" id="KW-0689">Ribosomal protein</keyword>
<feature type="domain" description="Large ribosomal subunit protein uL6 N-terminal" evidence="4">
    <location>
        <begin position="5"/>
        <end position="45"/>
    </location>
</feature>
<reference evidence="5" key="1">
    <citation type="submission" date="2021-06" db="EMBL/GenBank/DDBJ databases">
        <authorList>
            <person name="Kallberg Y."/>
            <person name="Tangrot J."/>
            <person name="Rosling A."/>
        </authorList>
    </citation>
    <scope>NUCLEOTIDE SEQUENCE</scope>
    <source>
        <strain evidence="5">UK204</strain>
    </source>
</reference>
<dbReference type="GO" id="GO:0000027">
    <property type="term" value="P:ribosomal large subunit assembly"/>
    <property type="evidence" value="ECO:0007669"/>
    <property type="project" value="TreeGrafter"/>
</dbReference>
<comment type="caution">
    <text evidence="5">The sequence shown here is derived from an EMBL/GenBank/DDBJ whole genome shotgun (WGS) entry which is preliminary data.</text>
</comment>
<evidence type="ECO:0000256" key="2">
    <source>
        <dbReference type="ARBA" id="ARBA00022980"/>
    </source>
</evidence>
<organism evidence="5 6">
    <name type="scientific">Funneliformis caledonium</name>
    <dbReference type="NCBI Taxonomy" id="1117310"/>
    <lineage>
        <taxon>Eukaryota</taxon>
        <taxon>Fungi</taxon>
        <taxon>Fungi incertae sedis</taxon>
        <taxon>Mucoromycota</taxon>
        <taxon>Glomeromycotina</taxon>
        <taxon>Glomeromycetes</taxon>
        <taxon>Glomerales</taxon>
        <taxon>Glomeraceae</taxon>
        <taxon>Funneliformis</taxon>
    </lineage>
</organism>
<dbReference type="GO" id="GO:0003723">
    <property type="term" value="F:RNA binding"/>
    <property type="evidence" value="ECO:0007669"/>
    <property type="project" value="TreeGrafter"/>
</dbReference>
<dbReference type="GO" id="GO:0003735">
    <property type="term" value="F:structural constituent of ribosome"/>
    <property type="evidence" value="ECO:0007669"/>
    <property type="project" value="InterPro"/>
</dbReference>
<dbReference type="SUPFAM" id="SSF50104">
    <property type="entry name" value="Translation proteins SH3-like domain"/>
    <property type="match status" value="1"/>
</dbReference>
<dbReference type="InterPro" id="IPR000915">
    <property type="entry name" value="60S_ribosomal_eL6"/>
</dbReference>
<dbReference type="Pfam" id="PF01159">
    <property type="entry name" value="Ribosomal_L6e"/>
    <property type="match status" value="1"/>
</dbReference>
<dbReference type="FunFam" id="2.30.30.30:FF:000014">
    <property type="entry name" value="60S ribosomal protein L6"/>
    <property type="match status" value="1"/>
</dbReference>
<name>A0A9N9FNU7_9GLOM</name>
<protein>
    <submittedName>
        <fullName evidence="5">2128_t:CDS:1</fullName>
    </submittedName>
</protein>
<dbReference type="EMBL" id="CAJVPQ010001349">
    <property type="protein sequence ID" value="CAG8547187.1"/>
    <property type="molecule type" value="Genomic_DNA"/>
</dbReference>
<dbReference type="InterPro" id="IPR005568">
    <property type="entry name" value="Ribosomal_uL6_N"/>
</dbReference>
<evidence type="ECO:0000259" key="4">
    <source>
        <dbReference type="Pfam" id="PF03868"/>
    </source>
</evidence>
<comment type="similarity">
    <text evidence="1">Belongs to the eukaryotic ribosomal protein eL6 family.</text>
</comment>
<evidence type="ECO:0000256" key="1">
    <source>
        <dbReference type="ARBA" id="ARBA00010592"/>
    </source>
</evidence>
<keyword evidence="3" id="KW-0687">Ribonucleoprotein</keyword>
<dbReference type="Proteomes" id="UP000789570">
    <property type="component" value="Unassembled WGS sequence"/>
</dbReference>
<dbReference type="InterPro" id="IPR014722">
    <property type="entry name" value="Rib_uL2_dom2"/>
</dbReference>
<dbReference type="AlphaFoldDB" id="A0A9N9FNU7"/>
<dbReference type="GO" id="GO:0022625">
    <property type="term" value="C:cytosolic large ribosomal subunit"/>
    <property type="evidence" value="ECO:0007669"/>
    <property type="project" value="TreeGrafter"/>
</dbReference>
<dbReference type="OrthoDB" id="2436667at2759"/>